<accession>A0A9P5S5Z8</accession>
<gene>
    <name evidence="4" type="ORF">BG015_008684</name>
</gene>
<dbReference type="EMBL" id="JAAAUQ010000052">
    <property type="protein sequence ID" value="KAF9155754.1"/>
    <property type="molecule type" value="Genomic_DNA"/>
</dbReference>
<dbReference type="GO" id="GO:0004866">
    <property type="term" value="F:endopeptidase inhibitor activity"/>
    <property type="evidence" value="ECO:0007669"/>
    <property type="project" value="TreeGrafter"/>
</dbReference>
<organism evidence="4 5">
    <name type="scientific">Linnemannia schmuckeri</name>
    <dbReference type="NCBI Taxonomy" id="64567"/>
    <lineage>
        <taxon>Eukaryota</taxon>
        <taxon>Fungi</taxon>
        <taxon>Fungi incertae sedis</taxon>
        <taxon>Mucoromycota</taxon>
        <taxon>Mortierellomycotina</taxon>
        <taxon>Mortierellomycetes</taxon>
        <taxon>Mortierellales</taxon>
        <taxon>Mortierellaceae</taxon>
        <taxon>Linnemannia</taxon>
    </lineage>
</organism>
<feature type="domain" description="Inhibitor I9" evidence="3">
    <location>
        <begin position="92"/>
        <end position="158"/>
    </location>
</feature>
<comment type="similarity">
    <text evidence="1">Belongs to the protease inhibitor I9 family.</text>
</comment>
<reference evidence="4" key="1">
    <citation type="journal article" date="2020" name="Fungal Divers.">
        <title>Resolving the Mortierellaceae phylogeny through synthesis of multi-gene phylogenetics and phylogenomics.</title>
        <authorList>
            <person name="Vandepol N."/>
            <person name="Liber J."/>
            <person name="Desiro A."/>
            <person name="Na H."/>
            <person name="Kennedy M."/>
            <person name="Barry K."/>
            <person name="Grigoriev I.V."/>
            <person name="Miller A.N."/>
            <person name="O'Donnell K."/>
            <person name="Stajich J.E."/>
            <person name="Bonito G."/>
        </authorList>
    </citation>
    <scope>NUCLEOTIDE SEQUENCE</scope>
    <source>
        <strain evidence="4">NRRL 6426</strain>
    </source>
</reference>
<dbReference type="PANTHER" id="PTHR28288">
    <property type="entry name" value="PROTEASE B INHIBITOR 2"/>
    <property type="match status" value="1"/>
</dbReference>
<dbReference type="AlphaFoldDB" id="A0A9P5S5Z8"/>
<dbReference type="SUPFAM" id="SSF54897">
    <property type="entry name" value="Protease propeptides/inhibitors"/>
    <property type="match status" value="1"/>
</dbReference>
<dbReference type="Pfam" id="PF05922">
    <property type="entry name" value="Inhibitor_I9"/>
    <property type="match status" value="1"/>
</dbReference>
<protein>
    <recommendedName>
        <fullName evidence="3">Inhibitor I9 domain-containing protein</fullName>
    </recommendedName>
</protein>
<evidence type="ECO:0000259" key="3">
    <source>
        <dbReference type="Pfam" id="PF05922"/>
    </source>
</evidence>
<evidence type="ECO:0000313" key="4">
    <source>
        <dbReference type="EMBL" id="KAF9155754.1"/>
    </source>
</evidence>
<dbReference type="FunFam" id="3.30.70.80:FF:000005">
    <property type="entry name" value="Proteinase inhibitor I2B"/>
    <property type="match status" value="1"/>
</dbReference>
<dbReference type="OrthoDB" id="5518345at2759"/>
<feature type="region of interest" description="Disordered" evidence="2">
    <location>
        <begin position="1"/>
        <end position="35"/>
    </location>
</feature>
<dbReference type="Proteomes" id="UP000748756">
    <property type="component" value="Unassembled WGS sequence"/>
</dbReference>
<dbReference type="Gene3D" id="3.30.70.80">
    <property type="entry name" value="Peptidase S8 propeptide/proteinase inhibitor I9"/>
    <property type="match status" value="1"/>
</dbReference>
<dbReference type="InterPro" id="IPR052471">
    <property type="entry name" value="PBI_I9"/>
</dbReference>
<name>A0A9P5S5Z8_9FUNG</name>
<dbReference type="GO" id="GO:0042144">
    <property type="term" value="P:vacuole fusion, non-autophagic"/>
    <property type="evidence" value="ECO:0007669"/>
    <property type="project" value="TreeGrafter"/>
</dbReference>
<evidence type="ECO:0000313" key="5">
    <source>
        <dbReference type="Proteomes" id="UP000748756"/>
    </source>
</evidence>
<dbReference type="InterPro" id="IPR010259">
    <property type="entry name" value="S8pro/Inhibitor_I9"/>
</dbReference>
<sequence>MENKLLDNKHSHHGHPHDHHHDDSSAPKPAVGGSNATANALQASVLPVATPFIGANTAHSLATAASEAPSTIPKAAGTGAAAASSEGHNKVIVVFKQDTPSTMIDTAVKDVESNGGKITHRYDAALLGFSAEMPDVSVSSLNSHPHVDYIEPDGEVSIYAQKLLSGEKK</sequence>
<proteinExistence type="inferred from homology"/>
<keyword evidence="5" id="KW-1185">Reference proteome</keyword>
<comment type="caution">
    <text evidence="4">The sequence shown here is derived from an EMBL/GenBank/DDBJ whole genome shotgun (WGS) entry which is preliminary data.</text>
</comment>
<dbReference type="PANTHER" id="PTHR28288:SF2">
    <property type="entry name" value="PROTEASE B INHIBITOR 2"/>
    <property type="match status" value="1"/>
</dbReference>
<evidence type="ECO:0000256" key="2">
    <source>
        <dbReference type="SAM" id="MobiDB-lite"/>
    </source>
</evidence>
<dbReference type="InterPro" id="IPR037045">
    <property type="entry name" value="S8pro/Inhibitor_I9_sf"/>
</dbReference>
<evidence type="ECO:0000256" key="1">
    <source>
        <dbReference type="ARBA" id="ARBA00038069"/>
    </source>
</evidence>